<dbReference type="PANTHER" id="PTHR43283:SF7">
    <property type="entry name" value="BETA-LACTAMASE-RELATED DOMAIN-CONTAINING PROTEIN"/>
    <property type="match status" value="1"/>
</dbReference>
<dbReference type="GO" id="GO:0019875">
    <property type="term" value="F:6-aminohexanoate-dimer hydrolase activity"/>
    <property type="evidence" value="ECO:0007669"/>
    <property type="project" value="UniProtKB-EC"/>
</dbReference>
<dbReference type="SUPFAM" id="SSF56601">
    <property type="entry name" value="beta-lactamase/transpeptidase-like"/>
    <property type="match status" value="1"/>
</dbReference>
<evidence type="ECO:0000313" key="3">
    <source>
        <dbReference type="EMBL" id="CUH46989.1"/>
    </source>
</evidence>
<dbReference type="RefSeq" id="WP_058276741.1">
    <property type="nucleotide sequence ID" value="NZ_CYPU01000019.1"/>
</dbReference>
<evidence type="ECO:0000256" key="1">
    <source>
        <dbReference type="SAM" id="SignalP"/>
    </source>
</evidence>
<feature type="signal peptide" evidence="1">
    <location>
        <begin position="1"/>
        <end position="18"/>
    </location>
</feature>
<evidence type="ECO:0000259" key="2">
    <source>
        <dbReference type="Pfam" id="PF00144"/>
    </source>
</evidence>
<dbReference type="PANTHER" id="PTHR43283">
    <property type="entry name" value="BETA-LACTAMASE-RELATED"/>
    <property type="match status" value="1"/>
</dbReference>
<keyword evidence="1" id="KW-0732">Signal</keyword>
<dbReference type="AlphaFoldDB" id="A0A0P1EBS2"/>
<accession>A0A0P1EBS2</accession>
<proteinExistence type="predicted"/>
<dbReference type="OrthoDB" id="9814204at2"/>
<sequence>MKTLCYFYALAFASAAFAQDNTVEGRPMTAAEMGIMQGTPPTRTIDISVWDKGPDNRWAFQHISEFLHVANISRGSRPAAPLNLAPLDLSGLHFDGLDGQPMTVADMLVRTYTDGFIVLHNGDIVFEKYFNGMTPHTRHLLMSVSKSVTGTLAGILVNDGRLNPTAMVTDYIPEMVGAPGFGDATVRQVLDMTTSIVFSEDYADPEAEVVAHEASTAWRGENAPMAEEGVYAFAATIEKDTSRPHGQQFQYASINTDVLGWLIERASGQRFADYMSAAIWSQLGADHDGQITVDYKGAAAANGGFVLTLRDLARFSQMVLDDGFYNDRQIIPSGWIDDIRFNGDNAAWQPTIYSKTWSDGFYRNQWYVTKDDHGSFFAVGVNGQHIWINPTTRTAIVKFSSLPVSADKENIALGWAAMDAISRSFQE</sequence>
<dbReference type="STRING" id="81569.RUM4293_00119"/>
<protein>
    <submittedName>
        <fullName evidence="3">6-aminohexanoate-dimer hydrolase</fullName>
        <ecNumber evidence="3">3.5.1.46</ecNumber>
    </submittedName>
</protein>
<feature type="domain" description="Beta-lactamase-related" evidence="2">
    <location>
        <begin position="116"/>
        <end position="406"/>
    </location>
</feature>
<dbReference type="Gene3D" id="3.40.710.10">
    <property type="entry name" value="DD-peptidase/beta-lactamase superfamily"/>
    <property type="match status" value="1"/>
</dbReference>
<evidence type="ECO:0000313" key="4">
    <source>
        <dbReference type="Proteomes" id="UP000050783"/>
    </source>
</evidence>
<name>A0A0P1EBS2_9RHOB</name>
<dbReference type="Proteomes" id="UP000050783">
    <property type="component" value="Unassembled WGS sequence"/>
</dbReference>
<reference evidence="3 4" key="1">
    <citation type="submission" date="2015-09" db="EMBL/GenBank/DDBJ databases">
        <authorList>
            <consortium name="Swine Surveillance"/>
        </authorList>
    </citation>
    <scope>NUCLEOTIDE SEQUENCE [LARGE SCALE GENOMIC DNA]</scope>
    <source>
        <strain evidence="3 4">CECT 4292</strain>
    </source>
</reference>
<dbReference type="InterPro" id="IPR050789">
    <property type="entry name" value="Diverse_Enzym_Activities"/>
</dbReference>
<gene>
    <name evidence="3" type="primary">nylB_3</name>
    <name evidence="3" type="ORF">RUA4292_01156</name>
</gene>
<dbReference type="Pfam" id="PF00144">
    <property type="entry name" value="Beta-lactamase"/>
    <property type="match status" value="1"/>
</dbReference>
<keyword evidence="3" id="KW-0378">Hydrolase</keyword>
<feature type="chain" id="PRO_5006061456" evidence="1">
    <location>
        <begin position="19"/>
        <end position="427"/>
    </location>
</feature>
<dbReference type="GeneID" id="55492424"/>
<dbReference type="InterPro" id="IPR012338">
    <property type="entry name" value="Beta-lactam/transpept-like"/>
</dbReference>
<organism evidence="3 4">
    <name type="scientific">Ruegeria atlantica</name>
    <dbReference type="NCBI Taxonomy" id="81569"/>
    <lineage>
        <taxon>Bacteria</taxon>
        <taxon>Pseudomonadati</taxon>
        <taxon>Pseudomonadota</taxon>
        <taxon>Alphaproteobacteria</taxon>
        <taxon>Rhodobacterales</taxon>
        <taxon>Roseobacteraceae</taxon>
        <taxon>Ruegeria</taxon>
    </lineage>
</organism>
<dbReference type="InterPro" id="IPR001466">
    <property type="entry name" value="Beta-lactam-related"/>
</dbReference>
<dbReference type="EC" id="3.5.1.46" evidence="3"/>
<dbReference type="EMBL" id="CYPU01000019">
    <property type="protein sequence ID" value="CUH46989.1"/>
    <property type="molecule type" value="Genomic_DNA"/>
</dbReference>